<dbReference type="GO" id="GO:0004494">
    <property type="term" value="F:methylmalonyl-CoA mutase activity"/>
    <property type="evidence" value="ECO:0007669"/>
    <property type="project" value="InterPro"/>
</dbReference>
<evidence type="ECO:0000313" key="9">
    <source>
        <dbReference type="Proteomes" id="UP001143349"/>
    </source>
</evidence>
<name>A0AAD3NXP7_9RHOB</name>
<accession>A0AAD3NXP7</accession>
<dbReference type="InterPro" id="IPR006099">
    <property type="entry name" value="MeMalonylCoA_mutase_a/b_cat"/>
</dbReference>
<sequence>MAEKDKPWLFRTYAGHSTAEKSNALYRTNLAKGQTGLSVAFDLPTQTGYDSDHVLARGEVGKVGVPICHLGDMRMLFDQIPLEQMNTSMTINATAPWLLSLYIAVAEEQGADISRLQGTVQNDIIKEYLSRGTYICPPKPSLRMITDVAAYTAKHLPKWNPMNVCSYHLQEAGATPEQELAYALATGIAVLDDLKTKVAPQDFPAMVGRISFFVNAGIRFVTEMCKMRAFTELWDEICRERYGIEDEKYRRFRYGVQVNSLGLTEQQPENNVYRILLEMLAVVLSRNARARAVQLPAWNEALGLPRPWDQQWSLRMQQIVAYETDLLEYGDLFDGNPVIAAKVDELKAGARAELATLDEMGGAIAAIEYMKSRLVESNAERLNRIEANETVVVGVNRWQQGEPSPLTAGDGGIMVVDPAVEQEQIARLKAWREARDEGAVEAALAALRDAAQRGQNVMPPSIAAAKAGATTGEWAAVMRQVHGEYRAPTGVSASPSNRTEGLEPIREAVDAVSRRLGRRLKFVVGKPGLDGHSNGAEQIAFRARDCGMDITYEGIRLTPEQIVTRAAQDRAHVVGLSILSGSHLPLIEELMERMRAAGLAHVPVVVGGIIPEDDAAKLLEMGVARVYTPKDFELNRIMMDIVALVEPAEAAA</sequence>
<dbReference type="PANTHER" id="PTHR48101">
    <property type="entry name" value="METHYLMALONYL-COA MUTASE, MITOCHONDRIAL-RELATED"/>
    <property type="match status" value="1"/>
</dbReference>
<evidence type="ECO:0000256" key="5">
    <source>
        <dbReference type="ARBA" id="ARBA00023235"/>
    </source>
</evidence>
<proteinExistence type="inferred from homology"/>
<dbReference type="CDD" id="cd02071">
    <property type="entry name" value="MM_CoA_mut_B12_BD"/>
    <property type="match status" value="1"/>
</dbReference>
<evidence type="ECO:0000256" key="6">
    <source>
        <dbReference type="ARBA" id="ARBA00023285"/>
    </source>
</evidence>
<protein>
    <submittedName>
        <fullName evidence="8">Protein meaA</fullName>
    </submittedName>
</protein>
<evidence type="ECO:0000256" key="2">
    <source>
        <dbReference type="ARBA" id="ARBA00008465"/>
    </source>
</evidence>
<reference evidence="8" key="1">
    <citation type="journal article" date="2014" name="Int. J. Syst. Evol. Microbiol.">
        <title>Complete genome sequence of Corynebacterium casei LMG S-19264T (=DSM 44701T), isolated from a smear-ripened cheese.</title>
        <authorList>
            <consortium name="US DOE Joint Genome Institute (JGI-PGF)"/>
            <person name="Walter F."/>
            <person name="Albersmeier A."/>
            <person name="Kalinowski J."/>
            <person name="Ruckert C."/>
        </authorList>
    </citation>
    <scope>NUCLEOTIDE SEQUENCE</scope>
    <source>
        <strain evidence="8">VKM B-2222</strain>
    </source>
</reference>
<dbReference type="Pfam" id="PF01642">
    <property type="entry name" value="MM_CoA_mutase"/>
    <property type="match status" value="1"/>
</dbReference>
<dbReference type="InterPro" id="IPR006098">
    <property type="entry name" value="MMCoA_mutase_a_cat"/>
</dbReference>
<reference evidence="8" key="2">
    <citation type="submission" date="2023-01" db="EMBL/GenBank/DDBJ databases">
        <authorList>
            <person name="Sun Q."/>
            <person name="Evtushenko L."/>
        </authorList>
    </citation>
    <scope>NUCLEOTIDE SEQUENCE</scope>
    <source>
        <strain evidence="8">VKM B-2222</strain>
    </source>
</reference>
<comment type="cofactor">
    <cofactor evidence="1">
        <name>adenosylcob(III)alamin</name>
        <dbReference type="ChEBI" id="CHEBI:18408"/>
    </cofactor>
</comment>
<dbReference type="Proteomes" id="UP001143349">
    <property type="component" value="Unassembled WGS sequence"/>
</dbReference>
<gene>
    <name evidence="8" type="primary">MeaA</name>
    <name evidence="8" type="ORF">GCM10017635_13510</name>
</gene>
<dbReference type="SUPFAM" id="SSF51703">
    <property type="entry name" value="Cobalamin (vitamin B12)-dependent enzymes"/>
    <property type="match status" value="1"/>
</dbReference>
<dbReference type="EMBL" id="BSFH01000024">
    <property type="protein sequence ID" value="GLK63880.1"/>
    <property type="molecule type" value="Genomic_DNA"/>
</dbReference>
<dbReference type="InterPro" id="IPR036724">
    <property type="entry name" value="Cobalamin-bd_sf"/>
</dbReference>
<evidence type="ECO:0000256" key="3">
    <source>
        <dbReference type="ARBA" id="ARBA00022628"/>
    </source>
</evidence>
<keyword evidence="9" id="KW-1185">Reference proteome</keyword>
<keyword evidence="5" id="KW-0413">Isomerase</keyword>
<dbReference type="PANTHER" id="PTHR48101:SF3">
    <property type="entry name" value="COENZYME B12-DEPENDENT MUTASE"/>
    <property type="match status" value="1"/>
</dbReference>
<dbReference type="Pfam" id="PF02310">
    <property type="entry name" value="B12-binding"/>
    <property type="match status" value="1"/>
</dbReference>
<dbReference type="Gene3D" id="3.40.50.280">
    <property type="entry name" value="Cobalamin-binding domain"/>
    <property type="match status" value="1"/>
</dbReference>
<dbReference type="PROSITE" id="PS51332">
    <property type="entry name" value="B12_BINDING"/>
    <property type="match status" value="1"/>
</dbReference>
<dbReference type="Gene3D" id="3.20.20.240">
    <property type="entry name" value="Methylmalonyl-CoA mutase"/>
    <property type="match status" value="1"/>
</dbReference>
<dbReference type="InterPro" id="IPR006159">
    <property type="entry name" value="Acid_CoA_mut_C"/>
</dbReference>
<feature type="domain" description="B12-binding" evidence="7">
    <location>
        <begin position="519"/>
        <end position="648"/>
    </location>
</feature>
<organism evidence="8 9">
    <name type="scientific">Paracoccus kondratievae</name>
    <dbReference type="NCBI Taxonomy" id="135740"/>
    <lineage>
        <taxon>Bacteria</taxon>
        <taxon>Pseudomonadati</taxon>
        <taxon>Pseudomonadota</taxon>
        <taxon>Alphaproteobacteria</taxon>
        <taxon>Rhodobacterales</taxon>
        <taxon>Paracoccaceae</taxon>
        <taxon>Paracoccus</taxon>
    </lineage>
</organism>
<dbReference type="NCBIfam" id="TIGR00640">
    <property type="entry name" value="acid_CoA_mut_C"/>
    <property type="match status" value="1"/>
</dbReference>
<dbReference type="InterPro" id="IPR006158">
    <property type="entry name" value="Cobalamin-bd"/>
</dbReference>
<keyword evidence="3" id="KW-0846">Cobalamin</keyword>
<dbReference type="GO" id="GO:0031419">
    <property type="term" value="F:cobalamin binding"/>
    <property type="evidence" value="ECO:0007669"/>
    <property type="project" value="UniProtKB-KW"/>
</dbReference>
<evidence type="ECO:0000256" key="1">
    <source>
        <dbReference type="ARBA" id="ARBA00001922"/>
    </source>
</evidence>
<dbReference type="SUPFAM" id="SSF52242">
    <property type="entry name" value="Cobalamin (vitamin B12)-binding domain"/>
    <property type="match status" value="1"/>
</dbReference>
<evidence type="ECO:0000256" key="4">
    <source>
        <dbReference type="ARBA" id="ARBA00022723"/>
    </source>
</evidence>
<dbReference type="RefSeq" id="WP_271179490.1">
    <property type="nucleotide sequence ID" value="NZ_BSFH01000024.1"/>
</dbReference>
<dbReference type="InterPro" id="IPR016176">
    <property type="entry name" value="Cbl-dep_enz_cat"/>
</dbReference>
<keyword evidence="4" id="KW-0479">Metal-binding</keyword>
<evidence type="ECO:0000259" key="7">
    <source>
        <dbReference type="PROSITE" id="PS51332"/>
    </source>
</evidence>
<dbReference type="AlphaFoldDB" id="A0AAD3NXP7"/>
<dbReference type="GO" id="GO:0046872">
    <property type="term" value="F:metal ion binding"/>
    <property type="evidence" value="ECO:0007669"/>
    <property type="project" value="UniProtKB-KW"/>
</dbReference>
<comment type="caution">
    <text evidence="8">The sequence shown here is derived from an EMBL/GenBank/DDBJ whole genome shotgun (WGS) entry which is preliminary data.</text>
</comment>
<dbReference type="NCBIfam" id="TIGR00641">
    <property type="entry name" value="acid_CoA_mut_N"/>
    <property type="match status" value="1"/>
</dbReference>
<keyword evidence="6" id="KW-0170">Cobalt</keyword>
<comment type="similarity">
    <text evidence="2">Belongs to the methylmalonyl-CoA mutase family.</text>
</comment>
<evidence type="ECO:0000313" key="8">
    <source>
        <dbReference type="EMBL" id="GLK63880.1"/>
    </source>
</evidence>